<evidence type="ECO:0000313" key="2">
    <source>
        <dbReference type="EMBL" id="KAL1139121.1"/>
    </source>
</evidence>
<protein>
    <submittedName>
        <fullName evidence="2">Uncharacterized protein</fullName>
    </submittedName>
</protein>
<organism evidence="2 3">
    <name type="scientific">Ranatra chinensis</name>
    <dbReference type="NCBI Taxonomy" id="642074"/>
    <lineage>
        <taxon>Eukaryota</taxon>
        <taxon>Metazoa</taxon>
        <taxon>Ecdysozoa</taxon>
        <taxon>Arthropoda</taxon>
        <taxon>Hexapoda</taxon>
        <taxon>Insecta</taxon>
        <taxon>Pterygota</taxon>
        <taxon>Neoptera</taxon>
        <taxon>Paraneoptera</taxon>
        <taxon>Hemiptera</taxon>
        <taxon>Heteroptera</taxon>
        <taxon>Panheteroptera</taxon>
        <taxon>Nepomorpha</taxon>
        <taxon>Nepidae</taxon>
        <taxon>Ranatrinae</taxon>
        <taxon>Ranatra</taxon>
    </lineage>
</organism>
<name>A0ABD0YT49_9HEMI</name>
<accession>A0ABD0YT49</accession>
<feature type="region of interest" description="Disordered" evidence="1">
    <location>
        <begin position="126"/>
        <end position="153"/>
    </location>
</feature>
<dbReference type="EMBL" id="JBFDAA010000003">
    <property type="protein sequence ID" value="KAL1139121.1"/>
    <property type="molecule type" value="Genomic_DNA"/>
</dbReference>
<proteinExistence type="predicted"/>
<dbReference type="AlphaFoldDB" id="A0ABD0YT49"/>
<reference evidence="2 3" key="1">
    <citation type="submission" date="2024-07" db="EMBL/GenBank/DDBJ databases">
        <title>Chromosome-level genome assembly of the water stick insect Ranatra chinensis (Heteroptera: Nepidae).</title>
        <authorList>
            <person name="Liu X."/>
        </authorList>
    </citation>
    <scope>NUCLEOTIDE SEQUENCE [LARGE SCALE GENOMIC DNA]</scope>
    <source>
        <strain evidence="2">Cailab_2021Rc</strain>
        <tissue evidence="2">Muscle</tissue>
    </source>
</reference>
<comment type="caution">
    <text evidence="2">The sequence shown here is derived from an EMBL/GenBank/DDBJ whole genome shotgun (WGS) entry which is preliminary data.</text>
</comment>
<evidence type="ECO:0000313" key="3">
    <source>
        <dbReference type="Proteomes" id="UP001558652"/>
    </source>
</evidence>
<evidence type="ECO:0000256" key="1">
    <source>
        <dbReference type="SAM" id="MobiDB-lite"/>
    </source>
</evidence>
<keyword evidence="3" id="KW-1185">Reference proteome</keyword>
<sequence>MEYVVSERAIHNEPGKEAAHPGRCERSTVTPFCRIPHSIKQFAVANQVAVGVLLSQFDHLGDCRVALASERHTPSRDTPPLKVNGLARCGRLSRIDHNGPLVQPHQKFVNKASEVVRAFFRPNGARETAATSPCGSTHKYPSDPEDGLPSSQPDCLSPDVPLLLKGVWTWLTFECSRTPNTFAFERVDLPGS</sequence>
<gene>
    <name evidence="2" type="ORF">AAG570_009181</name>
</gene>
<dbReference type="Proteomes" id="UP001558652">
    <property type="component" value="Unassembled WGS sequence"/>
</dbReference>